<feature type="compositionally biased region" description="Polar residues" evidence="1">
    <location>
        <begin position="73"/>
        <end position="84"/>
    </location>
</feature>
<evidence type="ECO:0000313" key="3">
    <source>
        <dbReference type="Proteomes" id="UP000467841"/>
    </source>
</evidence>
<protein>
    <submittedName>
        <fullName evidence="2">Uncharacterized protein</fullName>
    </submittedName>
</protein>
<dbReference type="EMBL" id="CACVBM020001650">
    <property type="protein sequence ID" value="CAA7056596.1"/>
    <property type="molecule type" value="Genomic_DNA"/>
</dbReference>
<evidence type="ECO:0000313" key="2">
    <source>
        <dbReference type="EMBL" id="CAA7056596.1"/>
    </source>
</evidence>
<feature type="compositionally biased region" description="Basic and acidic residues" evidence="1">
    <location>
        <begin position="164"/>
        <end position="174"/>
    </location>
</feature>
<reference evidence="2" key="1">
    <citation type="submission" date="2020-01" db="EMBL/GenBank/DDBJ databases">
        <authorList>
            <person name="Mishra B."/>
        </authorList>
    </citation>
    <scope>NUCLEOTIDE SEQUENCE [LARGE SCALE GENOMIC DNA]</scope>
</reference>
<organism evidence="2 3">
    <name type="scientific">Microthlaspi erraticum</name>
    <dbReference type="NCBI Taxonomy" id="1685480"/>
    <lineage>
        <taxon>Eukaryota</taxon>
        <taxon>Viridiplantae</taxon>
        <taxon>Streptophyta</taxon>
        <taxon>Embryophyta</taxon>
        <taxon>Tracheophyta</taxon>
        <taxon>Spermatophyta</taxon>
        <taxon>Magnoliopsida</taxon>
        <taxon>eudicotyledons</taxon>
        <taxon>Gunneridae</taxon>
        <taxon>Pentapetalae</taxon>
        <taxon>rosids</taxon>
        <taxon>malvids</taxon>
        <taxon>Brassicales</taxon>
        <taxon>Brassicaceae</taxon>
        <taxon>Coluteocarpeae</taxon>
        <taxon>Microthlaspi</taxon>
    </lineage>
</organism>
<keyword evidence="3" id="KW-1185">Reference proteome</keyword>
<dbReference type="Proteomes" id="UP000467841">
    <property type="component" value="Unassembled WGS sequence"/>
</dbReference>
<feature type="region of interest" description="Disordered" evidence="1">
    <location>
        <begin position="73"/>
        <end position="182"/>
    </location>
</feature>
<evidence type="ECO:0000256" key="1">
    <source>
        <dbReference type="SAM" id="MobiDB-lite"/>
    </source>
</evidence>
<gene>
    <name evidence="2" type="ORF">MERR_LOCUS43832</name>
</gene>
<proteinExistence type="predicted"/>
<name>A0A6D2KPS2_9BRAS</name>
<accession>A0A6D2KPS2</accession>
<sequence length="213" mass="24252">MDFIKTSSLRALIELTFQRNWNGLIWMSRKGVTTKRVKTVQTALSRTAPNRAVRLAENECSALGQITSVRLKSRPKFQTTGRSRITTRETLSRGRPSQRSTAHDRARAGNKASRPRNLRVPRPMHPSEPGKNVPRPAENHRPNLIRSTTPADRESIRPTVPTRPRPDCPADRPARPSQRRGRPEALFEAHLCFQARLNPKPPLERPSTIYMDF</sequence>
<dbReference type="AlphaFoldDB" id="A0A6D2KPS2"/>
<comment type="caution">
    <text evidence="2">The sequence shown here is derived from an EMBL/GenBank/DDBJ whole genome shotgun (WGS) entry which is preliminary data.</text>
</comment>